<feature type="compositionally biased region" description="Low complexity" evidence="1">
    <location>
        <begin position="358"/>
        <end position="378"/>
    </location>
</feature>
<evidence type="ECO:0000313" key="3">
    <source>
        <dbReference type="Proteomes" id="UP000051952"/>
    </source>
</evidence>
<accession>A0A0S4IL63</accession>
<keyword evidence="3" id="KW-1185">Reference proteome</keyword>
<feature type="region of interest" description="Disordered" evidence="1">
    <location>
        <begin position="358"/>
        <end position="380"/>
    </location>
</feature>
<proteinExistence type="predicted"/>
<organism evidence="2 3">
    <name type="scientific">Bodo saltans</name>
    <name type="common">Flagellated protozoan</name>
    <dbReference type="NCBI Taxonomy" id="75058"/>
    <lineage>
        <taxon>Eukaryota</taxon>
        <taxon>Discoba</taxon>
        <taxon>Euglenozoa</taxon>
        <taxon>Kinetoplastea</taxon>
        <taxon>Metakinetoplastina</taxon>
        <taxon>Eubodonida</taxon>
        <taxon>Bodonidae</taxon>
        <taxon>Bodo</taxon>
    </lineage>
</organism>
<reference evidence="3" key="1">
    <citation type="submission" date="2015-09" db="EMBL/GenBank/DDBJ databases">
        <authorList>
            <consortium name="Pathogen Informatics"/>
        </authorList>
    </citation>
    <scope>NUCLEOTIDE SEQUENCE [LARGE SCALE GENOMIC DNA]</scope>
    <source>
        <strain evidence="3">Lake Konstanz</strain>
    </source>
</reference>
<evidence type="ECO:0000313" key="2">
    <source>
        <dbReference type="EMBL" id="CUE68955.1"/>
    </source>
</evidence>
<dbReference type="VEuPathDB" id="TriTrypDB:BSAL_51875"/>
<dbReference type="Proteomes" id="UP000051952">
    <property type="component" value="Unassembled WGS sequence"/>
</dbReference>
<dbReference type="AlphaFoldDB" id="A0A0S4IL63"/>
<name>A0A0S4IL63_BODSA</name>
<evidence type="ECO:0000256" key="1">
    <source>
        <dbReference type="SAM" id="MobiDB-lite"/>
    </source>
</evidence>
<sequence>MAAAEGSSFLDSTLSGFAEDPRLPPSLRADSTPVFASDRVVPLLLQDIVSSMQVRQRLHLRLLSEQLDDLIEYDDTTQEEFEMLLVMLFSFTHRRSGLTPLQKRHNIESSDLAFTILHALVGRLHTKHSLVMKALASVCSTLGCHLPNLSAAEDFGGINGGGGDHHADDNNLLPDEFSHVVDTVAGALPVAEAAIQARLRELESLKQSAVGVLMAASGSGGNHQKGSPKHQEKLFPHANMYAYSIDALAAQDRRGISEYDFTNAVGAFASLPKMESEDTEDPSAADRRNFSMYLSSGGFFGTKFISADQAGKVRHTVEGGVLLFDVIKFLFPLVPEGVLLKRIHGMLLVDVAAATEGGNGEAAPSSTGATPASSPRPSVSNHCLPPTLIEDIYQSPRLHFGQKLSAWLIAGEPKAQRGDAVQWMVRWFSDVDYCHSGLLPIDGLNALASVQNPWEEHVRSMALKRRKTRVSVYDVLNQVFPADAFEQLKEQFTLALRTTEKEYAAAAKYKQVSNTTYKLALVKFIELQEGGANPGGDNSTAMTAGEHVALAAFAEAQWKELSLYLEAVLRHAKATRHYEVLVARQAEAQKAQLEVLQQSRLALVEAVAGPEVPPPVCEIAGFRVNRTILELDGFLSDPGSKARAQLVLQSCDFAGIPAGFFLERASEAHLHLVAGRPSCASPGIVFRDFTFSSVRPPTGAHWSGDHKLLIRTNIKRGSDVKYRFSFEGYNFGINKAVATTVIGHASTSLTRVGALESFGWPDGWDRSAILHYSGGFERMHQRYDDDGYVVMDVEAHSFSKIGFGVSVWLCLPDHGRHFDVAVHVDHW</sequence>
<dbReference type="EMBL" id="CYKH01000072">
    <property type="protein sequence ID" value="CUE68955.1"/>
    <property type="molecule type" value="Genomic_DNA"/>
</dbReference>
<gene>
    <name evidence="2" type="ORF">BSAL_51875</name>
</gene>
<protein>
    <submittedName>
        <fullName evidence="2">Uncharacterized protein</fullName>
    </submittedName>
</protein>